<protein>
    <submittedName>
        <fullName evidence="1">Uncharacterized protein</fullName>
    </submittedName>
</protein>
<evidence type="ECO:0000313" key="2">
    <source>
        <dbReference type="Proteomes" id="UP001310022"/>
    </source>
</evidence>
<dbReference type="Proteomes" id="UP001310022">
    <property type="component" value="Unassembled WGS sequence"/>
</dbReference>
<dbReference type="AlphaFoldDB" id="A0AAN5AHS1"/>
<comment type="caution">
    <text evidence="1">The sequence shown here is derived from an EMBL/GenBank/DDBJ whole genome shotgun (WGS) entry which is preliminary data.</text>
</comment>
<sequence>MNEEKASLPKFGLLKINPKGYNTLIIRELKQAPESSGE</sequence>
<evidence type="ECO:0000313" key="1">
    <source>
        <dbReference type="EMBL" id="GJM59590.1"/>
    </source>
</evidence>
<organism evidence="1 2">
    <name type="scientific">Persicobacter diffluens</name>
    <dbReference type="NCBI Taxonomy" id="981"/>
    <lineage>
        <taxon>Bacteria</taxon>
        <taxon>Pseudomonadati</taxon>
        <taxon>Bacteroidota</taxon>
        <taxon>Cytophagia</taxon>
        <taxon>Cytophagales</taxon>
        <taxon>Persicobacteraceae</taxon>
        <taxon>Persicobacter</taxon>
    </lineage>
</organism>
<gene>
    <name evidence="1" type="ORF">PEDI_01420</name>
</gene>
<reference evidence="1 2" key="1">
    <citation type="submission" date="2021-12" db="EMBL/GenBank/DDBJ databases">
        <title>Genome sequencing of bacteria with rrn-lacking chromosome and rrn-plasmid.</title>
        <authorList>
            <person name="Anda M."/>
            <person name="Iwasaki W."/>
        </authorList>
    </citation>
    <scope>NUCLEOTIDE SEQUENCE [LARGE SCALE GENOMIC DNA]</scope>
    <source>
        <strain evidence="1 2">NBRC 15940</strain>
    </source>
</reference>
<accession>A0AAN5AHS1</accession>
<keyword evidence="2" id="KW-1185">Reference proteome</keyword>
<name>A0AAN5AHS1_9BACT</name>
<dbReference type="EMBL" id="BQKE01000001">
    <property type="protein sequence ID" value="GJM59590.1"/>
    <property type="molecule type" value="Genomic_DNA"/>
</dbReference>
<proteinExistence type="predicted"/>